<evidence type="ECO:0000313" key="8">
    <source>
        <dbReference type="Proteomes" id="UP000548326"/>
    </source>
</evidence>
<dbReference type="CDD" id="cd02966">
    <property type="entry name" value="TlpA_like_family"/>
    <property type="match status" value="1"/>
</dbReference>
<evidence type="ECO:0000259" key="6">
    <source>
        <dbReference type="PROSITE" id="PS51352"/>
    </source>
</evidence>
<feature type="chain" id="PRO_5032321366" evidence="5">
    <location>
        <begin position="23"/>
        <end position="508"/>
    </location>
</feature>
<dbReference type="GO" id="GO:0017004">
    <property type="term" value="P:cytochrome complex assembly"/>
    <property type="evidence" value="ECO:0007669"/>
    <property type="project" value="UniProtKB-KW"/>
</dbReference>
<dbReference type="PANTHER" id="PTHR42852">
    <property type="entry name" value="THIOL:DISULFIDE INTERCHANGE PROTEIN DSBE"/>
    <property type="match status" value="1"/>
</dbReference>
<dbReference type="GO" id="GO:0030313">
    <property type="term" value="C:cell envelope"/>
    <property type="evidence" value="ECO:0007669"/>
    <property type="project" value="UniProtKB-SubCell"/>
</dbReference>
<feature type="signal peptide" evidence="5">
    <location>
        <begin position="1"/>
        <end position="22"/>
    </location>
</feature>
<comment type="subcellular location">
    <subcellularLocation>
        <location evidence="1">Cell envelope</location>
    </subcellularLocation>
</comment>
<dbReference type="EMBL" id="JACHCA010000012">
    <property type="protein sequence ID" value="MBB6130035.1"/>
    <property type="molecule type" value="Genomic_DNA"/>
</dbReference>
<gene>
    <name evidence="7" type="ORF">HDF22_004172</name>
</gene>
<comment type="caution">
    <text evidence="7">The sequence shown here is derived from an EMBL/GenBank/DDBJ whole genome shotgun (WGS) entry which is preliminary data.</text>
</comment>
<keyword evidence="2" id="KW-0201">Cytochrome c-type biogenesis</keyword>
<protein>
    <submittedName>
        <fullName evidence="7">Thiol-disulfide isomerase/thioredoxin</fullName>
    </submittedName>
</protein>
<dbReference type="InterPro" id="IPR012336">
    <property type="entry name" value="Thioredoxin-like_fold"/>
</dbReference>
<evidence type="ECO:0000256" key="1">
    <source>
        <dbReference type="ARBA" id="ARBA00004196"/>
    </source>
</evidence>
<accession>A0A841JNX8</accession>
<dbReference type="RefSeq" id="WP_183588967.1">
    <property type="nucleotide sequence ID" value="NZ_JACHCA010000012.1"/>
</dbReference>
<dbReference type="InterPro" id="IPR050553">
    <property type="entry name" value="Thioredoxin_ResA/DsbE_sf"/>
</dbReference>
<evidence type="ECO:0000256" key="5">
    <source>
        <dbReference type="SAM" id="SignalP"/>
    </source>
</evidence>
<feature type="domain" description="Thioredoxin" evidence="6">
    <location>
        <begin position="355"/>
        <end position="506"/>
    </location>
</feature>
<keyword evidence="5" id="KW-0732">Signal</keyword>
<name>A0A841JNX8_9SPHI</name>
<organism evidence="7 8">
    <name type="scientific">Mucilaginibacter lappiensis</name>
    <dbReference type="NCBI Taxonomy" id="354630"/>
    <lineage>
        <taxon>Bacteria</taxon>
        <taxon>Pseudomonadati</taxon>
        <taxon>Bacteroidota</taxon>
        <taxon>Sphingobacteriia</taxon>
        <taxon>Sphingobacteriales</taxon>
        <taxon>Sphingobacteriaceae</taxon>
        <taxon>Mucilaginibacter</taxon>
    </lineage>
</organism>
<dbReference type="AlphaFoldDB" id="A0A841JNX8"/>
<sequence>MKKFFLCFILAGIFVQVSSAQTATLHINIANTTSTDCYLWIPYYSFSRDFLQKGEITLALDKQKTGSYTISLTQPVFINLYCDADSTHTKSLNYHFFLSPGDDVFFKADFNQKDNGIVVTGKGSNNNQPLAGNLIDIDLNKFNKDTLPNQVVAVINKQYNLNKKAFDTYSMKYKPSAAFIKSWQYNLQYYAPDVYYDFKEQAKYYVDKDAYHRNVASWNRATDSLFSAIKLSNDDALIADQYLGLLRNFLLREKERLWSASNETPDDFYKQWYNTNVEEGKKLFSDDMTNLLQEKIIHKYFTGKAAEYEYGVLFDGSLEERNPVNLVQIFERFKKQYPGSKYVEWFGPSIDSIAKRQQQTLSNEMVFVTDNGTKLNSFEDVLAITKGKTVLLDMWGTWCGPCRSEIEKNSHAIKAYFKGKDLDYLYIANYDSTNEKKWKELIAYFDLKGTHILSNEKLSTDIMGKVKGRGYPTYVILKKDGTYEQSKAGFPMKREVLIKQLEEALAMK</sequence>
<evidence type="ECO:0000256" key="3">
    <source>
        <dbReference type="ARBA" id="ARBA00023157"/>
    </source>
</evidence>
<evidence type="ECO:0000256" key="2">
    <source>
        <dbReference type="ARBA" id="ARBA00022748"/>
    </source>
</evidence>
<dbReference type="GO" id="GO:0016491">
    <property type="term" value="F:oxidoreductase activity"/>
    <property type="evidence" value="ECO:0007669"/>
    <property type="project" value="InterPro"/>
</dbReference>
<keyword evidence="4" id="KW-0676">Redox-active center</keyword>
<keyword evidence="3" id="KW-1015">Disulfide bond</keyword>
<dbReference type="GO" id="GO:0016853">
    <property type="term" value="F:isomerase activity"/>
    <property type="evidence" value="ECO:0007669"/>
    <property type="project" value="UniProtKB-KW"/>
</dbReference>
<dbReference type="Proteomes" id="UP000548326">
    <property type="component" value="Unassembled WGS sequence"/>
</dbReference>
<dbReference type="PANTHER" id="PTHR42852:SF6">
    <property type="entry name" value="THIOL:DISULFIDE INTERCHANGE PROTEIN DSBE"/>
    <property type="match status" value="1"/>
</dbReference>
<dbReference type="SUPFAM" id="SSF52833">
    <property type="entry name" value="Thioredoxin-like"/>
    <property type="match status" value="1"/>
</dbReference>
<proteinExistence type="predicted"/>
<dbReference type="Gene3D" id="3.40.30.10">
    <property type="entry name" value="Glutaredoxin"/>
    <property type="match status" value="1"/>
</dbReference>
<keyword evidence="7" id="KW-0413">Isomerase</keyword>
<evidence type="ECO:0000313" key="7">
    <source>
        <dbReference type="EMBL" id="MBB6130035.1"/>
    </source>
</evidence>
<dbReference type="PROSITE" id="PS51352">
    <property type="entry name" value="THIOREDOXIN_2"/>
    <property type="match status" value="1"/>
</dbReference>
<dbReference type="Pfam" id="PF13905">
    <property type="entry name" value="Thioredoxin_8"/>
    <property type="match status" value="1"/>
</dbReference>
<evidence type="ECO:0000256" key="4">
    <source>
        <dbReference type="ARBA" id="ARBA00023284"/>
    </source>
</evidence>
<reference evidence="7 8" key="1">
    <citation type="submission" date="2020-08" db="EMBL/GenBank/DDBJ databases">
        <title>Genomic Encyclopedia of Type Strains, Phase IV (KMG-V): Genome sequencing to study the core and pangenomes of soil and plant-associated prokaryotes.</title>
        <authorList>
            <person name="Whitman W."/>
        </authorList>
    </citation>
    <scope>NUCLEOTIDE SEQUENCE [LARGE SCALE GENOMIC DNA]</scope>
    <source>
        <strain evidence="7 8">MP601</strain>
    </source>
</reference>
<dbReference type="InterPro" id="IPR036249">
    <property type="entry name" value="Thioredoxin-like_sf"/>
</dbReference>
<dbReference type="InterPro" id="IPR013766">
    <property type="entry name" value="Thioredoxin_domain"/>
</dbReference>